<dbReference type="Proteomes" id="UP000185984">
    <property type="component" value="Unassembled WGS sequence"/>
</dbReference>
<dbReference type="Pfam" id="PF00553">
    <property type="entry name" value="CBM_2"/>
    <property type="match status" value="1"/>
</dbReference>
<keyword evidence="4 7" id="KW-0119">Carbohydrate metabolism</keyword>
<keyword evidence="6 7" id="KW-0624">Polysaccharide degradation</keyword>
<dbReference type="GO" id="GO:0030247">
    <property type="term" value="F:polysaccharide binding"/>
    <property type="evidence" value="ECO:0007669"/>
    <property type="project" value="UniProtKB-UniRule"/>
</dbReference>
<dbReference type="Gene3D" id="3.20.20.80">
    <property type="entry name" value="Glycosidases"/>
    <property type="match status" value="1"/>
</dbReference>
<reference evidence="10 11" key="1">
    <citation type="submission" date="2016-11" db="EMBL/GenBank/DDBJ databases">
        <title>Draft Genome Sequences of Nine Cyanobacterial Strains from Diverse Habitats.</title>
        <authorList>
            <person name="Zhu T."/>
            <person name="Hou S."/>
            <person name="Lu X."/>
            <person name="Hess W.R."/>
        </authorList>
    </citation>
    <scope>NUCLEOTIDE SEQUENCE [LARGE SCALE GENOMIC DNA]</scope>
    <source>
        <strain evidence="10 11">5.2 s.c.1</strain>
    </source>
</reference>
<dbReference type="PANTHER" id="PTHR35923">
    <property type="entry name" value="MAJOR EXTRACELLULAR ENDOGLUCANASE"/>
    <property type="match status" value="1"/>
</dbReference>
<keyword evidence="8" id="KW-1133">Transmembrane helix</keyword>
<dbReference type="SUPFAM" id="SSF51445">
    <property type="entry name" value="(Trans)glycosidases"/>
    <property type="match status" value="1"/>
</dbReference>
<dbReference type="GO" id="GO:0008810">
    <property type="term" value="F:cellulase activity"/>
    <property type="evidence" value="ECO:0007669"/>
    <property type="project" value="UniProtKB-EC"/>
</dbReference>
<gene>
    <name evidence="10" type="ORF">NIES1031_13550</name>
</gene>
<evidence type="ECO:0000313" key="10">
    <source>
        <dbReference type="EMBL" id="OKH25481.1"/>
    </source>
</evidence>
<evidence type="ECO:0000256" key="4">
    <source>
        <dbReference type="ARBA" id="ARBA00023277"/>
    </source>
</evidence>
<evidence type="ECO:0000256" key="7">
    <source>
        <dbReference type="RuleBase" id="RU361153"/>
    </source>
</evidence>
<keyword evidence="2 7" id="KW-0378">Hydrolase</keyword>
<dbReference type="GO" id="GO:0030245">
    <property type="term" value="P:cellulose catabolic process"/>
    <property type="evidence" value="ECO:0007669"/>
    <property type="project" value="UniProtKB-KW"/>
</dbReference>
<accession>A0A1U7HPI5</accession>
<evidence type="ECO:0000256" key="1">
    <source>
        <dbReference type="ARBA" id="ARBA00000966"/>
    </source>
</evidence>
<proteinExistence type="inferred from homology"/>
<keyword evidence="11" id="KW-1185">Reference proteome</keyword>
<comment type="catalytic activity">
    <reaction evidence="1 7">
        <text>Endohydrolysis of (1-&gt;4)-beta-D-glucosidic linkages in cellulose, lichenin and cereal beta-D-glucans.</text>
        <dbReference type="EC" id="3.2.1.4"/>
    </reaction>
</comment>
<evidence type="ECO:0000313" key="11">
    <source>
        <dbReference type="Proteomes" id="UP000185984"/>
    </source>
</evidence>
<dbReference type="PROSITE" id="PS00659">
    <property type="entry name" value="GLYCOSYL_HYDROL_F5"/>
    <property type="match status" value="1"/>
</dbReference>
<evidence type="ECO:0000256" key="5">
    <source>
        <dbReference type="ARBA" id="ARBA00023295"/>
    </source>
</evidence>
<keyword evidence="8" id="KW-0812">Transmembrane</keyword>
<sequence length="524" mass="59989">MWGEKYDQRRSKITFAQLLCLFVLTTTVLIIPALWQETRAITRADTTIQLPLSTQGSKIIDTKGNQVLLRGVNWFGIETELHIPHGLWLRDYQEMLAQIKHLGYNTIRLPYSVQSLRSTTTSGIDYKRGANQELEGKTPLEVMDCIIQEAQRQGLFILLDSHRLNDRQIPELWYGDGFTEQDWIDTWKMLAVRYQNQANVIGADLKNEPHGRASWGTNDLATDWRLAAERAGNAILAINPNWLIVVEGVENNVPGQRLSGHWQGGNLEGVRRYPVRLSRPSQLVYSPHEYGPGVYNQPWFREQTFPNNLYHRWETGFNYIATQNIAPILVGEFGGRYVDNLSKEGIWQQQFVKYIHKNHLSFTYWSWNPNSEDTGGILQDDWQSINVPKQNLLSRLLDNIPFAPATASDAIASKNPIQSPSRKLKVTTQLQSDWQTGFCVSLQVANQSSTLINDWQVSFQMRDATINNIWNATFKKQHHKRSHYILSPEDWAKNIAPNQVRGFGFCATKQGANYHPQQVSVSSL</sequence>
<evidence type="ECO:0000256" key="3">
    <source>
        <dbReference type="ARBA" id="ARBA00023001"/>
    </source>
</evidence>
<dbReference type="InterPro" id="IPR008965">
    <property type="entry name" value="CBM2/CBM3_carb-bd_dom_sf"/>
</dbReference>
<comment type="similarity">
    <text evidence="7">Belongs to the glycosyl hydrolase 5 (cellulase A) family.</text>
</comment>
<evidence type="ECO:0000259" key="9">
    <source>
        <dbReference type="PROSITE" id="PS51173"/>
    </source>
</evidence>
<name>A0A1U7HPI5_9CHRO</name>
<dbReference type="SMART" id="SM00637">
    <property type="entry name" value="CBD_II"/>
    <property type="match status" value="1"/>
</dbReference>
<protein>
    <recommendedName>
        <fullName evidence="7">Endoglucanase</fullName>
        <ecNumber evidence="7">3.2.1.4</ecNumber>
    </recommendedName>
</protein>
<evidence type="ECO:0000256" key="6">
    <source>
        <dbReference type="ARBA" id="ARBA00023326"/>
    </source>
</evidence>
<keyword evidence="3 7" id="KW-0136">Cellulose degradation</keyword>
<organism evidence="10 11">
    <name type="scientific">Chroogloeocystis siderophila 5.2 s.c.1</name>
    <dbReference type="NCBI Taxonomy" id="247279"/>
    <lineage>
        <taxon>Bacteria</taxon>
        <taxon>Bacillati</taxon>
        <taxon>Cyanobacteriota</taxon>
        <taxon>Cyanophyceae</taxon>
        <taxon>Oscillatoriophycideae</taxon>
        <taxon>Chroococcales</taxon>
        <taxon>Chroococcaceae</taxon>
        <taxon>Chroogloeocystis</taxon>
    </lineage>
</organism>
<dbReference type="InterPro" id="IPR001547">
    <property type="entry name" value="Glyco_hydro_5"/>
</dbReference>
<keyword evidence="5 7" id="KW-0326">Glycosidase</keyword>
<dbReference type="SUPFAM" id="SSF49384">
    <property type="entry name" value="Carbohydrate-binding domain"/>
    <property type="match status" value="1"/>
</dbReference>
<dbReference type="EMBL" id="MRCC01000010">
    <property type="protein sequence ID" value="OKH25481.1"/>
    <property type="molecule type" value="Genomic_DNA"/>
</dbReference>
<feature type="transmembrane region" description="Helical" evidence="8">
    <location>
        <begin position="12"/>
        <end position="35"/>
    </location>
</feature>
<evidence type="ECO:0000256" key="2">
    <source>
        <dbReference type="ARBA" id="ARBA00022801"/>
    </source>
</evidence>
<feature type="domain" description="CBM2" evidence="9">
    <location>
        <begin position="417"/>
        <end position="524"/>
    </location>
</feature>
<dbReference type="PROSITE" id="PS51173">
    <property type="entry name" value="CBM2"/>
    <property type="match status" value="1"/>
</dbReference>
<dbReference type="PANTHER" id="PTHR35923:SF2">
    <property type="entry name" value="ENDOGLUCANASE"/>
    <property type="match status" value="1"/>
</dbReference>
<evidence type="ECO:0000256" key="8">
    <source>
        <dbReference type="SAM" id="Phobius"/>
    </source>
</evidence>
<dbReference type="InterPro" id="IPR017853">
    <property type="entry name" value="GH"/>
</dbReference>
<dbReference type="Gene3D" id="2.60.40.290">
    <property type="match status" value="1"/>
</dbReference>
<dbReference type="STRING" id="247279.NIES1031_13550"/>
<dbReference type="InterPro" id="IPR018087">
    <property type="entry name" value="Glyco_hydro_5_CS"/>
</dbReference>
<dbReference type="Pfam" id="PF00150">
    <property type="entry name" value="Cellulase"/>
    <property type="match status" value="1"/>
</dbReference>
<comment type="caution">
    <text evidence="10">The sequence shown here is derived from an EMBL/GenBank/DDBJ whole genome shotgun (WGS) entry which is preliminary data.</text>
</comment>
<dbReference type="InterPro" id="IPR001919">
    <property type="entry name" value="CBD2"/>
</dbReference>
<dbReference type="EC" id="3.2.1.4" evidence="7"/>
<dbReference type="InterPro" id="IPR012291">
    <property type="entry name" value="CBM2_carb-bd_dom_sf"/>
</dbReference>
<dbReference type="AlphaFoldDB" id="A0A1U7HPI5"/>
<keyword evidence="8" id="KW-0472">Membrane</keyword>